<evidence type="ECO:0000256" key="1">
    <source>
        <dbReference type="SAM" id="Phobius"/>
    </source>
</evidence>
<gene>
    <name evidence="3" type="ORF">NBR_LOCUS7214</name>
</gene>
<accession>A0A0N4XWF0</accession>
<protein>
    <submittedName>
        <fullName evidence="5">G_PROTEIN_RECEP_F1_2 domain-containing protein</fullName>
    </submittedName>
</protein>
<dbReference type="WBParaSite" id="NBR_0000721301-mRNA-1">
    <property type="protein sequence ID" value="NBR_0000721301-mRNA-1"/>
    <property type="gene ID" value="NBR_0000721301"/>
</dbReference>
<name>A0A0N4XWF0_NIPBR</name>
<keyword evidence="1" id="KW-1133">Transmembrane helix</keyword>
<reference evidence="5" key="1">
    <citation type="submission" date="2016-04" db="UniProtKB">
        <authorList>
            <consortium name="WormBaseParasite"/>
        </authorList>
    </citation>
    <scope>IDENTIFICATION</scope>
</reference>
<feature type="chain" id="PRO_5043124914" evidence="2">
    <location>
        <begin position="21"/>
        <end position="202"/>
    </location>
</feature>
<organism evidence="5">
    <name type="scientific">Nippostrongylus brasiliensis</name>
    <name type="common">Rat hookworm</name>
    <dbReference type="NCBI Taxonomy" id="27835"/>
    <lineage>
        <taxon>Eukaryota</taxon>
        <taxon>Metazoa</taxon>
        <taxon>Ecdysozoa</taxon>
        <taxon>Nematoda</taxon>
        <taxon>Chromadorea</taxon>
        <taxon>Rhabditida</taxon>
        <taxon>Rhabditina</taxon>
        <taxon>Rhabditomorpha</taxon>
        <taxon>Strongyloidea</taxon>
        <taxon>Heligmosomidae</taxon>
        <taxon>Nippostrongylus</taxon>
    </lineage>
</organism>
<feature type="signal peptide" evidence="2">
    <location>
        <begin position="1"/>
        <end position="20"/>
    </location>
</feature>
<dbReference type="EMBL" id="UYSL01019868">
    <property type="protein sequence ID" value="VDL70803.1"/>
    <property type="molecule type" value="Genomic_DNA"/>
</dbReference>
<reference evidence="3 4" key="2">
    <citation type="submission" date="2018-11" db="EMBL/GenBank/DDBJ databases">
        <authorList>
            <consortium name="Pathogen Informatics"/>
        </authorList>
    </citation>
    <scope>NUCLEOTIDE SEQUENCE [LARGE SCALE GENOMIC DNA]</scope>
</reference>
<keyword evidence="2" id="KW-0732">Signal</keyword>
<evidence type="ECO:0000256" key="2">
    <source>
        <dbReference type="SAM" id="SignalP"/>
    </source>
</evidence>
<dbReference type="AlphaFoldDB" id="A0A0N4XWF0"/>
<dbReference type="OMA" id="YMLLMRI"/>
<proteinExistence type="predicted"/>
<evidence type="ECO:0000313" key="5">
    <source>
        <dbReference type="WBParaSite" id="NBR_0000721301-mRNA-1"/>
    </source>
</evidence>
<feature type="transmembrane region" description="Helical" evidence="1">
    <location>
        <begin position="97"/>
        <end position="122"/>
    </location>
</feature>
<sequence>MFSAPCVIVLIPTVVNLVLTLNDDSPVSALCLTKEALNPGFHDYMLLMRIISCIGSGMVYGYIALRLKQHFAKHGIQVMGNVKVETNQLRNIRHSTITVGVPGLTTINALVFLLIPDLLALFDLGGFYDNYPTILYSFYCINVNVNFFILVTRHKEIRQNFAYFVQVLLLRQQAGKANQPSNTTRIGGVSNMMKRSCTPAVA</sequence>
<evidence type="ECO:0000313" key="4">
    <source>
        <dbReference type="Proteomes" id="UP000271162"/>
    </source>
</evidence>
<keyword evidence="4" id="KW-1185">Reference proteome</keyword>
<keyword evidence="1" id="KW-0812">Transmembrane</keyword>
<dbReference type="Gene3D" id="1.20.1070.10">
    <property type="entry name" value="Rhodopsin 7-helix transmembrane proteins"/>
    <property type="match status" value="1"/>
</dbReference>
<keyword evidence="1" id="KW-0472">Membrane</keyword>
<evidence type="ECO:0000313" key="3">
    <source>
        <dbReference type="EMBL" id="VDL70803.1"/>
    </source>
</evidence>
<feature type="transmembrane region" description="Helical" evidence="1">
    <location>
        <begin position="44"/>
        <end position="65"/>
    </location>
</feature>
<feature type="transmembrane region" description="Helical" evidence="1">
    <location>
        <begin position="134"/>
        <end position="151"/>
    </location>
</feature>
<dbReference type="Proteomes" id="UP000271162">
    <property type="component" value="Unassembled WGS sequence"/>
</dbReference>